<dbReference type="AlphaFoldDB" id="A0A2A3LD49"/>
<dbReference type="Pfam" id="PF13604">
    <property type="entry name" value="AAA_30"/>
    <property type="match status" value="1"/>
</dbReference>
<dbReference type="Gene3D" id="3.40.50.300">
    <property type="entry name" value="P-loop containing nucleotide triphosphate hydrolases"/>
    <property type="match status" value="2"/>
</dbReference>
<dbReference type="Pfam" id="PF08751">
    <property type="entry name" value="TrwC"/>
    <property type="match status" value="1"/>
</dbReference>
<dbReference type="SUPFAM" id="SSF55464">
    <property type="entry name" value="Origin of replication-binding domain, RBD-like"/>
    <property type="match status" value="1"/>
</dbReference>
<dbReference type="PANTHER" id="PTHR43788:SF6">
    <property type="entry name" value="DNA HELICASE B"/>
    <property type="match status" value="1"/>
</dbReference>
<dbReference type="NCBIfam" id="NF041492">
    <property type="entry name" value="MobF"/>
    <property type="match status" value="1"/>
</dbReference>
<keyword evidence="1" id="KW-0547">Nucleotide-binding</keyword>
<dbReference type="Proteomes" id="UP000218842">
    <property type="component" value="Unassembled WGS sequence"/>
</dbReference>
<gene>
    <name evidence="4" type="ORF">XV03_03625</name>
</gene>
<evidence type="ECO:0000256" key="2">
    <source>
        <dbReference type="ARBA" id="ARBA00022840"/>
    </source>
</evidence>
<feature type="domain" description="AAA+ ATPase" evidence="3">
    <location>
        <begin position="467"/>
        <end position="595"/>
    </location>
</feature>
<dbReference type="InterPro" id="IPR003593">
    <property type="entry name" value="AAA+_ATPase"/>
</dbReference>
<evidence type="ECO:0000256" key="1">
    <source>
        <dbReference type="ARBA" id="ARBA00022741"/>
    </source>
</evidence>
<protein>
    <submittedName>
        <fullName evidence="4">AAA family ATPase</fullName>
    </submittedName>
</protein>
<dbReference type="SMART" id="SM00382">
    <property type="entry name" value="AAA"/>
    <property type="match status" value="1"/>
</dbReference>
<evidence type="ECO:0000259" key="3">
    <source>
        <dbReference type="SMART" id="SM00382"/>
    </source>
</evidence>
<reference evidence="4 5" key="1">
    <citation type="journal article" date="2017" name="Genome Biol. Evol.">
        <title>Population Structure and Local Adaptation of MAC Lung Disease Agent Mycobacterium avium subsp. hominissuis.</title>
        <authorList>
            <person name="Yano H."/>
            <person name="Iwamoto T."/>
            <person name="Nishiuchi Y."/>
            <person name="Nakajima C."/>
            <person name="Starkova D.A."/>
            <person name="Mokrousov I."/>
            <person name="Narvskaya O."/>
            <person name="Yoshida S."/>
            <person name="Arikawa K."/>
            <person name="Nakanishi N."/>
            <person name="Osaki K."/>
            <person name="Nakagawa I."/>
            <person name="Ato M."/>
            <person name="Suzuki Y."/>
            <person name="Maruyama F."/>
        </authorList>
    </citation>
    <scope>NUCLEOTIDE SEQUENCE [LARGE SCALE GENOMIC DNA]</scope>
    <source>
        <strain evidence="4 5">OCU466</strain>
    </source>
</reference>
<comment type="caution">
    <text evidence="4">The sequence shown here is derived from an EMBL/GenBank/DDBJ whole genome shotgun (WGS) entry which is preliminary data.</text>
</comment>
<dbReference type="GO" id="GO:0005524">
    <property type="term" value="F:ATP binding"/>
    <property type="evidence" value="ECO:0007669"/>
    <property type="project" value="UniProtKB-KW"/>
</dbReference>
<dbReference type="RefSeq" id="WP_042909870.1">
    <property type="nucleotide sequence ID" value="NZ_AP020329.1"/>
</dbReference>
<dbReference type="CDD" id="cd18809">
    <property type="entry name" value="SF1_C_RecD"/>
    <property type="match status" value="1"/>
</dbReference>
<name>A0A2A3LD49_MYCAV</name>
<dbReference type="PANTHER" id="PTHR43788">
    <property type="entry name" value="DNA2/NAM7 HELICASE FAMILY MEMBER"/>
    <property type="match status" value="1"/>
</dbReference>
<dbReference type="EMBL" id="LBGZ01000026">
    <property type="protein sequence ID" value="PBJ39352.1"/>
    <property type="molecule type" value="Genomic_DNA"/>
</dbReference>
<evidence type="ECO:0000313" key="5">
    <source>
        <dbReference type="Proteomes" id="UP000218842"/>
    </source>
</evidence>
<accession>A0A2A3LD49</accession>
<dbReference type="InterPro" id="IPR050534">
    <property type="entry name" value="Coronavir_polyprotein_1ab"/>
</dbReference>
<dbReference type="SUPFAM" id="SSF52540">
    <property type="entry name" value="P-loop containing nucleoside triphosphate hydrolases"/>
    <property type="match status" value="2"/>
</dbReference>
<dbReference type="InterPro" id="IPR014862">
    <property type="entry name" value="TrwC"/>
</dbReference>
<sequence length="942" mass="101572">MLTIAKLSRWSINYYNDTARAAGQAARDACSAGGGLGEYYGEHDTRTPVWVCVGDAHKAAELVGLSDAERAGGEADPAVVARWLDDGIAPSGGCGRALGKGAVHGFDLTFCAPKSVSLIRALRGDDVAEKAVLAAHATAIAEALEYLSQHAGYTRVHNPVTGEKDLVRLPGLVAIAYQHETSRAGDPHLHTHVLVPNRQARGDGKLVSVDGTSLYHEAKAAGVIYQATLRRELHRSLGMEWAPVDPHTGMAELAGIDPKSIAAWSQRSSALREWAANHLVVVDAAAGPSAGQLAAAQKATRPTKPEQLAWAQLAAMWQADARGVRFDREAFQEARKARRAWGAAATAPFDRRRLLGAAEAMDKATFTRADLVELMGAQLPVDVERSPREMVEAAVDALGMRVTAARAAPQREGHERFTLGVFLHEEQAVLDLVDAEDVRAQIWVTDEDTAGLSADQARAVCAIAGSPWLVCPLSAPAGAGKTTSLRALASAARRFRGQVIVIAPTGKAVDVAVREGAGDVGYTVAKAVKSLREGTLTVRRPGVVVVDEAAMVGTEDLGALLAATTTAGVKCVLVGDAHQLAPVKARGGMFAQLCEDLPWTQKLSEVWRMRDPDERSASLAVRDGGPAPVRRAAAWYRAHGRLRTGDPIAMAADALAAYRADTAAGKDALLICDTKEMADALNRRIHDESIDAQAPTVTAARGHRIAKGDVIISRRNDPAIPVVEATDITTPAADPVRNGQRWRVLAVDPEKHRIAARRLDDGARTVFSGDYLHQHVTHGYAVTVHSAQGVTAETTHAVLGETTTRSLLYVALTRGRHTNHAYLYERLAGETEHEHADQQPGVHVARRGTSAEAAQLVRGIIANRDERARTAHDIAAHTQDRARLPKRVQRLLDRRDRAVQQRWAAYRNWHGQRVEQALEHQHWLDQHRSRSQYQSLDSGLEL</sequence>
<proteinExistence type="predicted"/>
<organism evidence="4 5">
    <name type="scientific">Mycobacterium avium subsp. hominissuis</name>
    <dbReference type="NCBI Taxonomy" id="439334"/>
    <lineage>
        <taxon>Bacteria</taxon>
        <taxon>Bacillati</taxon>
        <taxon>Actinomycetota</taxon>
        <taxon>Actinomycetes</taxon>
        <taxon>Mycobacteriales</taxon>
        <taxon>Mycobacteriaceae</taxon>
        <taxon>Mycobacterium</taxon>
        <taxon>Mycobacterium avium complex (MAC)</taxon>
    </lineage>
</organism>
<keyword evidence="2" id="KW-0067">ATP-binding</keyword>
<dbReference type="GO" id="GO:0003678">
    <property type="term" value="F:DNA helicase activity"/>
    <property type="evidence" value="ECO:0007669"/>
    <property type="project" value="UniProtKB-ARBA"/>
</dbReference>
<dbReference type="InterPro" id="IPR027417">
    <property type="entry name" value="P-loop_NTPase"/>
</dbReference>
<evidence type="ECO:0000313" key="4">
    <source>
        <dbReference type="EMBL" id="PBJ39352.1"/>
    </source>
</evidence>
<dbReference type="Gene3D" id="2.30.30.940">
    <property type="match status" value="1"/>
</dbReference>